<protein>
    <recommendedName>
        <fullName evidence="4">Transposase</fullName>
    </recommendedName>
</protein>
<name>A0ABR6PDG1_9SPHI</name>
<evidence type="ECO:0000256" key="1">
    <source>
        <dbReference type="SAM" id="Phobius"/>
    </source>
</evidence>
<keyword evidence="1" id="KW-0472">Membrane</keyword>
<sequence>MKNTARSFITDLFSKLFIRRKLINFKKDNSFQSATSYTYLAISGGILMLKVNFLIYMQKTGNNVRYFPLVI</sequence>
<evidence type="ECO:0008006" key="4">
    <source>
        <dbReference type="Google" id="ProtNLM"/>
    </source>
</evidence>
<proteinExistence type="predicted"/>
<feature type="transmembrane region" description="Helical" evidence="1">
    <location>
        <begin position="37"/>
        <end position="57"/>
    </location>
</feature>
<evidence type="ECO:0000313" key="3">
    <source>
        <dbReference type="Proteomes" id="UP000541583"/>
    </source>
</evidence>
<accession>A0ABR6PDG1</accession>
<reference evidence="2 3" key="1">
    <citation type="submission" date="2020-08" db="EMBL/GenBank/DDBJ databases">
        <title>Genomic Encyclopedia of Type Strains, Phase IV (KMG-V): Genome sequencing to study the core and pangenomes of soil and plant-associated prokaryotes.</title>
        <authorList>
            <person name="Whitman W."/>
        </authorList>
    </citation>
    <scope>NUCLEOTIDE SEQUENCE [LARGE SCALE GENOMIC DNA]</scope>
    <source>
        <strain evidence="2 3">ANJLi2</strain>
    </source>
</reference>
<organism evidence="2 3">
    <name type="scientific">Mucilaginibacter lappiensis</name>
    <dbReference type="NCBI Taxonomy" id="354630"/>
    <lineage>
        <taxon>Bacteria</taxon>
        <taxon>Pseudomonadati</taxon>
        <taxon>Bacteroidota</taxon>
        <taxon>Sphingobacteriia</taxon>
        <taxon>Sphingobacteriales</taxon>
        <taxon>Sphingobacteriaceae</taxon>
        <taxon>Mucilaginibacter</taxon>
    </lineage>
</organism>
<comment type="caution">
    <text evidence="2">The sequence shown here is derived from an EMBL/GenBank/DDBJ whole genome shotgun (WGS) entry which is preliminary data.</text>
</comment>
<dbReference type="Proteomes" id="UP000541583">
    <property type="component" value="Unassembled WGS sequence"/>
</dbReference>
<gene>
    <name evidence="2" type="ORF">HDF23_000530</name>
</gene>
<keyword evidence="3" id="KW-1185">Reference proteome</keyword>
<keyword evidence="1" id="KW-1133">Transmembrane helix</keyword>
<dbReference type="EMBL" id="JACHCB010000001">
    <property type="protein sequence ID" value="MBB6107800.1"/>
    <property type="molecule type" value="Genomic_DNA"/>
</dbReference>
<keyword evidence="1" id="KW-0812">Transmembrane</keyword>
<evidence type="ECO:0000313" key="2">
    <source>
        <dbReference type="EMBL" id="MBB6107800.1"/>
    </source>
</evidence>